<dbReference type="PROSITE" id="PS51326">
    <property type="entry name" value="AVIDIN_2"/>
    <property type="match status" value="1"/>
</dbReference>
<evidence type="ECO:0000256" key="2">
    <source>
        <dbReference type="ARBA" id="ARBA00022525"/>
    </source>
</evidence>
<dbReference type="SUPFAM" id="SSF50876">
    <property type="entry name" value="Avidin/streptavidin"/>
    <property type="match status" value="1"/>
</dbReference>
<feature type="transmembrane region" description="Helical" evidence="5">
    <location>
        <begin position="38"/>
        <end position="61"/>
    </location>
</feature>
<evidence type="ECO:0000256" key="3">
    <source>
        <dbReference type="ARBA" id="ARBA00022729"/>
    </source>
</evidence>
<dbReference type="PANTHER" id="PTHR34399:SF6">
    <property type="entry name" value="AVIDIN-LIKE"/>
    <property type="match status" value="1"/>
</dbReference>
<dbReference type="AlphaFoldDB" id="A0A1D1VV72"/>
<evidence type="ECO:0000256" key="5">
    <source>
        <dbReference type="SAM" id="Phobius"/>
    </source>
</evidence>
<organism evidence="6 7">
    <name type="scientific">Ramazzottius varieornatus</name>
    <name type="common">Water bear</name>
    <name type="synonym">Tardigrade</name>
    <dbReference type="NCBI Taxonomy" id="947166"/>
    <lineage>
        <taxon>Eukaryota</taxon>
        <taxon>Metazoa</taxon>
        <taxon>Ecdysozoa</taxon>
        <taxon>Tardigrada</taxon>
        <taxon>Eutardigrada</taxon>
        <taxon>Parachela</taxon>
        <taxon>Hypsibioidea</taxon>
        <taxon>Ramazzottiidae</taxon>
        <taxon>Ramazzottius</taxon>
    </lineage>
</organism>
<accession>A0A1D1VV72</accession>
<keyword evidence="7" id="KW-1185">Reference proteome</keyword>
<comment type="caution">
    <text evidence="6">The sequence shown here is derived from an EMBL/GenBank/DDBJ whole genome shotgun (WGS) entry which is preliminary data.</text>
</comment>
<evidence type="ECO:0000313" key="7">
    <source>
        <dbReference type="Proteomes" id="UP000186922"/>
    </source>
</evidence>
<name>A0A1D1VV72_RAMVA</name>
<feature type="region of interest" description="Disordered" evidence="4">
    <location>
        <begin position="64"/>
        <end position="90"/>
    </location>
</feature>
<dbReference type="Gene3D" id="2.40.128.30">
    <property type="entry name" value="Avidin-like"/>
    <property type="match status" value="1"/>
</dbReference>
<dbReference type="OrthoDB" id="2821340at2759"/>
<dbReference type="InterPro" id="IPR005468">
    <property type="entry name" value="Avidin/str"/>
</dbReference>
<evidence type="ECO:0000256" key="4">
    <source>
        <dbReference type="SAM" id="MobiDB-lite"/>
    </source>
</evidence>
<dbReference type="Proteomes" id="UP000186922">
    <property type="component" value="Unassembled WGS sequence"/>
</dbReference>
<dbReference type="GO" id="GO:0005576">
    <property type="term" value="C:extracellular region"/>
    <property type="evidence" value="ECO:0007669"/>
    <property type="project" value="UniProtKB-SubCell"/>
</dbReference>
<keyword evidence="2" id="KW-0964">Secreted</keyword>
<keyword evidence="5" id="KW-0812">Transmembrane</keyword>
<dbReference type="EMBL" id="BDGG01000011">
    <property type="protein sequence ID" value="GAV04836.1"/>
    <property type="molecule type" value="Genomic_DNA"/>
</dbReference>
<dbReference type="InterPro" id="IPR036896">
    <property type="entry name" value="Avidin-like_sf"/>
</dbReference>
<dbReference type="InterPro" id="IPR051764">
    <property type="entry name" value="Avidin/Streptavidin-rel"/>
</dbReference>
<dbReference type="PANTHER" id="PTHR34399">
    <property type="entry name" value="AVIDIN-RELATED"/>
    <property type="match status" value="1"/>
</dbReference>
<evidence type="ECO:0000256" key="1">
    <source>
        <dbReference type="ARBA" id="ARBA00004613"/>
    </source>
</evidence>
<sequence length="259" mass="29378">MNAHWWIPFGGIGKKQVLGTPARTLCTFVIQRSVSIIIMHWTAVLFSAFYVAIFCTGSLYAERDPDDHSRDRDGYPGLVKRSSGNTELDDDIHQYHSRTNSHLTRDLLPVCTFLNGTWYNQHKSKLILRRLANSAYPIAFGGSFQTRVHLPGCNDTDKLQMSVSNEVRGTATQSGLITFRVIWNKKEKTRSAVELWTPSSITTWTGQCLANAAGDPVLHMTWVMTEAQKSHEDLWKANRIGFDTFERPLGYLPAMFHEE</sequence>
<dbReference type="GO" id="GO:0009374">
    <property type="term" value="F:biotin binding"/>
    <property type="evidence" value="ECO:0007669"/>
    <property type="project" value="InterPro"/>
</dbReference>
<evidence type="ECO:0000313" key="6">
    <source>
        <dbReference type="EMBL" id="GAV04836.1"/>
    </source>
</evidence>
<proteinExistence type="predicted"/>
<reference evidence="6 7" key="1">
    <citation type="journal article" date="2016" name="Nat. Commun.">
        <title>Extremotolerant tardigrade genome and improved radiotolerance of human cultured cells by tardigrade-unique protein.</title>
        <authorList>
            <person name="Hashimoto T."/>
            <person name="Horikawa D.D."/>
            <person name="Saito Y."/>
            <person name="Kuwahara H."/>
            <person name="Kozuka-Hata H."/>
            <person name="Shin-I T."/>
            <person name="Minakuchi Y."/>
            <person name="Ohishi K."/>
            <person name="Motoyama A."/>
            <person name="Aizu T."/>
            <person name="Enomoto A."/>
            <person name="Kondo K."/>
            <person name="Tanaka S."/>
            <person name="Hara Y."/>
            <person name="Koshikawa S."/>
            <person name="Sagara H."/>
            <person name="Miura T."/>
            <person name="Yokobori S."/>
            <person name="Miyagawa K."/>
            <person name="Suzuki Y."/>
            <person name="Kubo T."/>
            <person name="Oyama M."/>
            <person name="Kohara Y."/>
            <person name="Fujiyama A."/>
            <person name="Arakawa K."/>
            <person name="Katayama T."/>
            <person name="Toyoda A."/>
            <person name="Kunieda T."/>
        </authorList>
    </citation>
    <scope>NUCLEOTIDE SEQUENCE [LARGE SCALE GENOMIC DNA]</scope>
    <source>
        <strain evidence="6 7">YOKOZUNA-1</strain>
    </source>
</reference>
<dbReference type="Pfam" id="PF01382">
    <property type="entry name" value="Avidin"/>
    <property type="match status" value="1"/>
</dbReference>
<protein>
    <submittedName>
        <fullName evidence="6">Uncharacterized protein</fullName>
    </submittedName>
</protein>
<comment type="subcellular location">
    <subcellularLocation>
        <location evidence="1">Secreted</location>
    </subcellularLocation>
</comment>
<gene>
    <name evidence="6" type="primary">RvY_15056</name>
    <name evidence="6" type="synonym">RvY_15056.1</name>
    <name evidence="6" type="ORF">RvY_15056-1</name>
</gene>
<feature type="compositionally biased region" description="Basic and acidic residues" evidence="4">
    <location>
        <begin position="64"/>
        <end position="74"/>
    </location>
</feature>
<keyword evidence="5" id="KW-0472">Membrane</keyword>
<keyword evidence="3" id="KW-0732">Signal</keyword>
<keyword evidence="5" id="KW-1133">Transmembrane helix</keyword>